<evidence type="ECO:0000256" key="1">
    <source>
        <dbReference type="SAM" id="Phobius"/>
    </source>
</evidence>
<reference evidence="3 4" key="1">
    <citation type="journal article" date="2006" name="Nature">
        <title>Global trends of whole-genome duplications revealed by the ciliate Paramecium tetraurelia.</title>
        <authorList>
            <consortium name="Genoscope"/>
            <person name="Aury J.-M."/>
            <person name="Jaillon O."/>
            <person name="Duret L."/>
            <person name="Noel B."/>
            <person name="Jubin C."/>
            <person name="Porcel B.M."/>
            <person name="Segurens B."/>
            <person name="Daubin V."/>
            <person name="Anthouard V."/>
            <person name="Aiach N."/>
            <person name="Arnaiz O."/>
            <person name="Billaut A."/>
            <person name="Beisson J."/>
            <person name="Blanc I."/>
            <person name="Bouhouche K."/>
            <person name="Camara F."/>
            <person name="Duharcourt S."/>
            <person name="Guigo R."/>
            <person name="Gogendeau D."/>
            <person name="Katinka M."/>
            <person name="Keller A.-M."/>
            <person name="Kissmehl R."/>
            <person name="Klotz C."/>
            <person name="Koll F."/>
            <person name="Le Moue A."/>
            <person name="Lepere C."/>
            <person name="Malinsky S."/>
            <person name="Nowacki M."/>
            <person name="Nowak J.K."/>
            <person name="Plattner H."/>
            <person name="Poulain J."/>
            <person name="Ruiz F."/>
            <person name="Serrano V."/>
            <person name="Zagulski M."/>
            <person name="Dessen P."/>
            <person name="Betermier M."/>
            <person name="Weissenbach J."/>
            <person name="Scarpelli C."/>
            <person name="Schachter V."/>
            <person name="Sperling L."/>
            <person name="Meyer E."/>
            <person name="Cohen J."/>
            <person name="Wincker P."/>
        </authorList>
    </citation>
    <scope>NUCLEOTIDE SEQUENCE [LARGE SCALE GENOMIC DNA]</scope>
    <source>
        <strain evidence="3 4">Stock d4-2</strain>
    </source>
</reference>
<organism evidence="3 4">
    <name type="scientific">Paramecium tetraurelia</name>
    <dbReference type="NCBI Taxonomy" id="5888"/>
    <lineage>
        <taxon>Eukaryota</taxon>
        <taxon>Sar</taxon>
        <taxon>Alveolata</taxon>
        <taxon>Ciliophora</taxon>
        <taxon>Intramacronucleata</taxon>
        <taxon>Oligohymenophorea</taxon>
        <taxon>Peniculida</taxon>
        <taxon>Parameciidae</taxon>
        <taxon>Paramecium</taxon>
    </lineage>
</organism>
<dbReference type="Pfam" id="PF01852">
    <property type="entry name" value="START"/>
    <property type="match status" value="1"/>
</dbReference>
<dbReference type="EMBL" id="CT868671">
    <property type="protein sequence ID" value="CAK93178.1"/>
    <property type="molecule type" value="Genomic_DNA"/>
</dbReference>
<dbReference type="AlphaFoldDB" id="A0ED11"/>
<dbReference type="GeneID" id="5046360"/>
<dbReference type="Proteomes" id="UP000000600">
    <property type="component" value="Unassembled WGS sequence"/>
</dbReference>
<protein>
    <recommendedName>
        <fullName evidence="2">START domain-containing protein</fullName>
    </recommendedName>
</protein>
<accession>A0ED11</accession>
<dbReference type="KEGG" id="ptm:GSPATT00004047001"/>
<dbReference type="PROSITE" id="PS50848">
    <property type="entry name" value="START"/>
    <property type="match status" value="1"/>
</dbReference>
<feature type="domain" description="START" evidence="2">
    <location>
        <begin position="107"/>
        <end position="254"/>
    </location>
</feature>
<keyword evidence="1" id="KW-1133">Transmembrane helix</keyword>
<evidence type="ECO:0000313" key="4">
    <source>
        <dbReference type="Proteomes" id="UP000000600"/>
    </source>
</evidence>
<evidence type="ECO:0000259" key="2">
    <source>
        <dbReference type="PROSITE" id="PS50848"/>
    </source>
</evidence>
<dbReference type="Gene3D" id="3.30.530.20">
    <property type="match status" value="1"/>
</dbReference>
<keyword evidence="1" id="KW-0472">Membrane</keyword>
<keyword evidence="1" id="KW-0812">Transmembrane</keyword>
<dbReference type="CDD" id="cd00177">
    <property type="entry name" value="START"/>
    <property type="match status" value="1"/>
</dbReference>
<dbReference type="SUPFAM" id="SSF55961">
    <property type="entry name" value="Bet v1-like"/>
    <property type="match status" value="1"/>
</dbReference>
<dbReference type="STRING" id="5888.A0ED11"/>
<proteinExistence type="predicted"/>
<keyword evidence="4" id="KW-1185">Reference proteome</keyword>
<dbReference type="RefSeq" id="XP_001460575.1">
    <property type="nucleotide sequence ID" value="XM_001460538.1"/>
</dbReference>
<sequence>MDKLLSGATFLPIYGLTDKQKLEHRTIFTNISLGNNQNLGTILGITVLGVIGFLALGFTFLGAIGGGAIGIILGRYLGRKISKKIATKGINLTEFDIFVIRVKGLLKWVNFNLMIQGKLIMVKYLNNINLQRFCVQRILTEIIYYYVNSPPCVDNREFCQKRILKYDFPKPGKTCLLYFSVDHKKAPKFKGHIRAETLISGYILESIPGGSRLYFCSNNDVKGDIPKSLVNYVASRAPVGWINSLRKGCEDYNKIMLQIQ</sequence>
<dbReference type="PANTHER" id="PTHR19308:SF14">
    <property type="entry name" value="START DOMAIN-CONTAINING PROTEIN"/>
    <property type="match status" value="1"/>
</dbReference>
<dbReference type="HOGENOM" id="CLU_1071407_0_0_1"/>
<dbReference type="GO" id="GO:0008289">
    <property type="term" value="F:lipid binding"/>
    <property type="evidence" value="ECO:0007669"/>
    <property type="project" value="InterPro"/>
</dbReference>
<dbReference type="InterPro" id="IPR002913">
    <property type="entry name" value="START_lipid-bd_dom"/>
</dbReference>
<dbReference type="OrthoDB" id="5403181at2759"/>
<dbReference type="PANTHER" id="PTHR19308">
    <property type="entry name" value="PHOSPHATIDYLCHOLINE TRANSFER PROTEIN"/>
    <property type="match status" value="1"/>
</dbReference>
<dbReference type="GO" id="GO:0005737">
    <property type="term" value="C:cytoplasm"/>
    <property type="evidence" value="ECO:0007669"/>
    <property type="project" value="UniProtKB-ARBA"/>
</dbReference>
<name>A0ED11_PARTE</name>
<evidence type="ECO:0000313" key="3">
    <source>
        <dbReference type="EMBL" id="CAK93178.1"/>
    </source>
</evidence>
<dbReference type="InterPro" id="IPR023393">
    <property type="entry name" value="START-like_dom_sf"/>
</dbReference>
<dbReference type="InterPro" id="IPR051213">
    <property type="entry name" value="START_lipid_transfer"/>
</dbReference>
<gene>
    <name evidence="3" type="ORF">GSPATT00004047001</name>
</gene>
<dbReference type="InParanoid" id="A0ED11"/>
<feature type="transmembrane region" description="Helical" evidence="1">
    <location>
        <begin position="39"/>
        <end position="72"/>
    </location>
</feature>